<dbReference type="SUPFAM" id="SSF69754">
    <property type="entry name" value="Ribosome binding protein Y (YfiA homologue)"/>
    <property type="match status" value="1"/>
</dbReference>
<sequence>MKISIKGTRIELTPAIHDYVQKKISSIEKYLEKEHSGAIAQVEVGKNTEHHKAGDIFRAEVHITGTGLDLYAVSELDDLYAAIDVVRDEIIHNVVQLKGRQETLARKGARVMKNVMKGLSDNTAKGFSWGMERLKFKSFKKRP</sequence>
<dbReference type="InterPro" id="IPR003489">
    <property type="entry name" value="RHF/RaiA"/>
</dbReference>
<dbReference type="InterPro" id="IPR036567">
    <property type="entry name" value="RHF-like"/>
</dbReference>
<organism evidence="1 2">
    <name type="scientific">Candidatus Zambryskibacteria bacterium CG_4_9_14_3_um_filter_42_15</name>
    <dbReference type="NCBI Taxonomy" id="1975112"/>
    <lineage>
        <taxon>Bacteria</taxon>
        <taxon>Candidatus Zambryskiibacteriota</taxon>
    </lineage>
</organism>
<evidence type="ECO:0000313" key="2">
    <source>
        <dbReference type="Proteomes" id="UP000230758"/>
    </source>
</evidence>
<dbReference type="EMBL" id="PFXF01000016">
    <property type="protein sequence ID" value="PJA32932.1"/>
    <property type="molecule type" value="Genomic_DNA"/>
</dbReference>
<dbReference type="Pfam" id="PF02482">
    <property type="entry name" value="Ribosomal_S30AE"/>
    <property type="match status" value="1"/>
</dbReference>
<comment type="caution">
    <text evidence="1">The sequence shown here is derived from an EMBL/GenBank/DDBJ whole genome shotgun (WGS) entry which is preliminary data.</text>
</comment>
<name>A0A2M7WSF0_9BACT</name>
<dbReference type="NCBIfam" id="TIGR00741">
    <property type="entry name" value="yfiA"/>
    <property type="match status" value="1"/>
</dbReference>
<reference evidence="2" key="1">
    <citation type="submission" date="2017-09" db="EMBL/GenBank/DDBJ databases">
        <title>Depth-based differentiation of microbial function through sediment-hosted aquifers and enrichment of novel symbionts in the deep terrestrial subsurface.</title>
        <authorList>
            <person name="Probst A.J."/>
            <person name="Ladd B."/>
            <person name="Jarett J.K."/>
            <person name="Geller-Mcgrath D.E."/>
            <person name="Sieber C.M.K."/>
            <person name="Emerson J.B."/>
            <person name="Anantharaman K."/>
            <person name="Thomas B.C."/>
            <person name="Malmstrom R."/>
            <person name="Stieglmeier M."/>
            <person name="Klingl A."/>
            <person name="Woyke T."/>
            <person name="Ryan C.M."/>
            <person name="Banfield J.F."/>
        </authorList>
    </citation>
    <scope>NUCLEOTIDE SEQUENCE [LARGE SCALE GENOMIC DNA]</scope>
</reference>
<evidence type="ECO:0000313" key="1">
    <source>
        <dbReference type="EMBL" id="PJA32932.1"/>
    </source>
</evidence>
<dbReference type="Gene3D" id="3.30.160.100">
    <property type="entry name" value="Ribosome hibernation promotion factor-like"/>
    <property type="match status" value="1"/>
</dbReference>
<accession>A0A2M7WSF0</accession>
<protein>
    <submittedName>
        <fullName evidence="1">Ribosomal subunit interface protein</fullName>
    </submittedName>
</protein>
<gene>
    <name evidence="1" type="primary">raiA</name>
    <name evidence="1" type="ORF">CO185_01115</name>
</gene>
<dbReference type="CDD" id="cd00552">
    <property type="entry name" value="RaiA"/>
    <property type="match status" value="1"/>
</dbReference>
<dbReference type="Proteomes" id="UP000230758">
    <property type="component" value="Unassembled WGS sequence"/>
</dbReference>
<dbReference type="AlphaFoldDB" id="A0A2M7WSF0"/>
<proteinExistence type="predicted"/>